<dbReference type="Pfam" id="PF14035">
    <property type="entry name" value="YlzJ"/>
    <property type="match status" value="1"/>
</dbReference>
<comment type="caution">
    <text evidence="1">The sequence shown here is derived from an EMBL/GenBank/DDBJ whole genome shotgun (WGS) entry which is preliminary data.</text>
</comment>
<dbReference type="EMBL" id="DSMU01000326">
    <property type="protein sequence ID" value="HEL66048.1"/>
    <property type="molecule type" value="Genomic_DNA"/>
</dbReference>
<sequence>MILYTPLSPELVLKGLREPVPRFRGAVIGGVPVLVEELAPGQGRLVRLLSTNPFDYLNPALMPGVGVAFLSSSP</sequence>
<protein>
    <recommendedName>
        <fullName evidence="2">YlzJ-like protein</fullName>
    </recommendedName>
</protein>
<evidence type="ECO:0008006" key="2">
    <source>
        <dbReference type="Google" id="ProtNLM"/>
    </source>
</evidence>
<gene>
    <name evidence="1" type="ORF">ENQ34_05150</name>
</gene>
<name>A0A7C2ECM5_9THEO</name>
<evidence type="ECO:0000313" key="1">
    <source>
        <dbReference type="EMBL" id="HEL66048.1"/>
    </source>
</evidence>
<organism evidence="1">
    <name type="scientific">Ammonifex degensii</name>
    <dbReference type="NCBI Taxonomy" id="42838"/>
    <lineage>
        <taxon>Bacteria</taxon>
        <taxon>Bacillati</taxon>
        <taxon>Bacillota</taxon>
        <taxon>Clostridia</taxon>
        <taxon>Thermoanaerobacterales</taxon>
        <taxon>Thermoanaerobacteraceae</taxon>
        <taxon>Ammonifex</taxon>
    </lineage>
</organism>
<reference evidence="1" key="1">
    <citation type="journal article" date="2020" name="mSystems">
        <title>Genome- and Community-Level Interaction Insights into Carbon Utilization and Element Cycling Functions of Hydrothermarchaeota in Hydrothermal Sediment.</title>
        <authorList>
            <person name="Zhou Z."/>
            <person name="Liu Y."/>
            <person name="Xu W."/>
            <person name="Pan J."/>
            <person name="Luo Z.H."/>
            <person name="Li M."/>
        </authorList>
    </citation>
    <scope>NUCLEOTIDE SEQUENCE [LARGE SCALE GENOMIC DNA]</scope>
    <source>
        <strain evidence="1">SpSt-300</strain>
    </source>
</reference>
<accession>A0A7C2ECM5</accession>
<proteinExistence type="predicted"/>
<dbReference type="InterPro" id="IPR025619">
    <property type="entry name" value="YlzJ"/>
</dbReference>
<dbReference type="AlphaFoldDB" id="A0A7C2ECM5"/>